<evidence type="ECO:0000313" key="2">
    <source>
        <dbReference type="EMBL" id="KAF7351084.1"/>
    </source>
</evidence>
<dbReference type="OrthoDB" id="3051850at2759"/>
<sequence length="742" mass="82585">MLPENHFGGRPGRTGVDMIQLIVKKVKDAWRSGKVAVLLLRDVKGAFPSALLSRVKHNMRMAGVPMAFIEWMERRFEGRTTRLVFDGYTSHPFFIIDGLDQGDPCSVIFYLFYNSPLARLNCNSGFYIDDFNRLAIADTLDNAMAEIVAAVTEEGGVNETAEESNSAFGPEKDQVICFSKKTVTQRQFFGQKDKVVPEKRPNLVINGLVIKPSAAVKLVGVWLDENLTFKVHRAAMVAKGNEWVAAFRRLAQVSKGVALKYIRRLYLSICLPRIFYGAEVALAPVGQRVRGANRRHDGRAVVRKLTSIQLRAARLITGGISSSPGDIMCAHANLLPIHLAIDKLLQKAALRYATLPATHPLHKAVENAGRRHVQRHPHPLHFLMNAYKDVKQNLVEEIPATRYSVTWRPPIDVRVAEDKDEAKEWALAEPSRVQLFSDGSLIDGLVGAAGLLMVDGVVKRAKGVRLGTAKHYGVYEAEGVGEVLAMECLREEVDEVIEGVIPLGIDNRAAINTTTSGTPGPGHYIWDIFHRRLRKTRRMHPDFRLRVDWTPGHVDIPGNEAADEAAKRAAQTGSFGEPLAVLTRLPFGKSALALTHRRLLETAARKQFIASRRFARIKEIDPSLPSNKFLKLTTPLPRKHASLLFQLRAQHIPLSKHLFRLKKSPTPLCLCCGRVDETVDHFLHFCPAHAAARSKLYAASRSARRTKTLLSSIKLLPALFAFIQESGRFHAVYGDFAKSRTA</sequence>
<dbReference type="PROSITE" id="PS50879">
    <property type="entry name" value="RNASE_H_1"/>
    <property type="match status" value="1"/>
</dbReference>
<keyword evidence="2" id="KW-0548">Nucleotidyltransferase</keyword>
<evidence type="ECO:0000259" key="1">
    <source>
        <dbReference type="PROSITE" id="PS50879"/>
    </source>
</evidence>
<dbReference type="InterPro" id="IPR036397">
    <property type="entry name" value="RNaseH_sf"/>
</dbReference>
<dbReference type="AlphaFoldDB" id="A0A8H7CUM5"/>
<protein>
    <submittedName>
        <fullName evidence="2">Putative RNA-directed DNA polymerase from transposon X-element</fullName>
    </submittedName>
</protein>
<dbReference type="GO" id="GO:0003676">
    <property type="term" value="F:nucleic acid binding"/>
    <property type="evidence" value="ECO:0007669"/>
    <property type="project" value="InterPro"/>
</dbReference>
<evidence type="ECO:0000313" key="3">
    <source>
        <dbReference type="Proteomes" id="UP000623467"/>
    </source>
</evidence>
<dbReference type="GO" id="GO:0003964">
    <property type="term" value="F:RNA-directed DNA polymerase activity"/>
    <property type="evidence" value="ECO:0007669"/>
    <property type="project" value="UniProtKB-KW"/>
</dbReference>
<keyword evidence="2" id="KW-0695">RNA-directed DNA polymerase</keyword>
<dbReference type="EMBL" id="JACAZH010000014">
    <property type="protein sequence ID" value="KAF7351084.1"/>
    <property type="molecule type" value="Genomic_DNA"/>
</dbReference>
<gene>
    <name evidence="2" type="ORF">MSAN_01670800</name>
</gene>
<dbReference type="PANTHER" id="PTHR33481">
    <property type="entry name" value="REVERSE TRANSCRIPTASE"/>
    <property type="match status" value="1"/>
</dbReference>
<keyword evidence="2" id="KW-0808">Transferase</keyword>
<dbReference type="GO" id="GO:0004523">
    <property type="term" value="F:RNA-DNA hybrid ribonuclease activity"/>
    <property type="evidence" value="ECO:0007669"/>
    <property type="project" value="InterPro"/>
</dbReference>
<dbReference type="PANTHER" id="PTHR33481:SF1">
    <property type="entry name" value="ENDONUCLEASE_EXONUCLEASE_PHOSPHATASE DOMAIN-CONTAINING PROTEIN-RELATED"/>
    <property type="match status" value="1"/>
</dbReference>
<reference evidence="2" key="1">
    <citation type="submission" date="2020-05" db="EMBL/GenBank/DDBJ databases">
        <title>Mycena genomes resolve the evolution of fungal bioluminescence.</title>
        <authorList>
            <person name="Tsai I.J."/>
        </authorList>
    </citation>
    <scope>NUCLEOTIDE SEQUENCE</scope>
    <source>
        <strain evidence="2">160909Yilan</strain>
    </source>
</reference>
<name>A0A8H7CUM5_9AGAR</name>
<proteinExistence type="predicted"/>
<organism evidence="2 3">
    <name type="scientific">Mycena sanguinolenta</name>
    <dbReference type="NCBI Taxonomy" id="230812"/>
    <lineage>
        <taxon>Eukaryota</taxon>
        <taxon>Fungi</taxon>
        <taxon>Dikarya</taxon>
        <taxon>Basidiomycota</taxon>
        <taxon>Agaricomycotina</taxon>
        <taxon>Agaricomycetes</taxon>
        <taxon>Agaricomycetidae</taxon>
        <taxon>Agaricales</taxon>
        <taxon>Marasmiineae</taxon>
        <taxon>Mycenaceae</taxon>
        <taxon>Mycena</taxon>
    </lineage>
</organism>
<dbReference type="InterPro" id="IPR012337">
    <property type="entry name" value="RNaseH-like_sf"/>
</dbReference>
<accession>A0A8H7CUM5</accession>
<dbReference type="InterPro" id="IPR002156">
    <property type="entry name" value="RNaseH_domain"/>
</dbReference>
<keyword evidence="3" id="KW-1185">Reference proteome</keyword>
<dbReference type="CDD" id="cd09276">
    <property type="entry name" value="Rnase_HI_RT_non_LTR"/>
    <property type="match status" value="1"/>
</dbReference>
<comment type="caution">
    <text evidence="2">The sequence shown here is derived from an EMBL/GenBank/DDBJ whole genome shotgun (WGS) entry which is preliminary data.</text>
</comment>
<dbReference type="Proteomes" id="UP000623467">
    <property type="component" value="Unassembled WGS sequence"/>
</dbReference>
<dbReference type="SUPFAM" id="SSF53098">
    <property type="entry name" value="Ribonuclease H-like"/>
    <property type="match status" value="1"/>
</dbReference>
<dbReference type="Gene3D" id="3.30.420.10">
    <property type="entry name" value="Ribonuclease H-like superfamily/Ribonuclease H"/>
    <property type="match status" value="1"/>
</dbReference>
<feature type="domain" description="RNase H type-1" evidence="1">
    <location>
        <begin position="429"/>
        <end position="571"/>
    </location>
</feature>